<comment type="subcellular location">
    <subcellularLocation>
        <location evidence="8">Cell inner membrane</location>
        <topology evidence="8">Single-pass type II membrane protein</topology>
    </subcellularLocation>
    <subcellularLocation>
        <location evidence="1">Cell membrane</location>
        <topology evidence="1">Single-pass type II membrane protein</topology>
    </subcellularLocation>
    <text evidence="8">Localizes to the division septum where it forms a ring structure.</text>
</comment>
<feature type="transmembrane region" description="Helical" evidence="8">
    <location>
        <begin position="32"/>
        <end position="51"/>
    </location>
</feature>
<evidence type="ECO:0000256" key="9">
    <source>
        <dbReference type="NCBIfam" id="TIGR02209"/>
    </source>
</evidence>
<keyword evidence="8" id="KW-0997">Cell inner membrane</keyword>
<comment type="function">
    <text evidence="8">Essential cell division protein. May link together the upstream cell division proteins, which are predominantly cytoplasmic, with the downstream cell division proteins, which are predominantly periplasmic.</text>
</comment>
<dbReference type="AlphaFoldDB" id="A0A346NPP2"/>
<dbReference type="RefSeq" id="WP_108567535.1">
    <property type="nucleotide sequence ID" value="NZ_CP031769.1"/>
</dbReference>
<evidence type="ECO:0000256" key="5">
    <source>
        <dbReference type="ARBA" id="ARBA00022989"/>
    </source>
</evidence>
<dbReference type="InterPro" id="IPR011922">
    <property type="entry name" value="Cell_div_FtsL"/>
</dbReference>
<proteinExistence type="inferred from homology"/>
<evidence type="ECO:0000313" key="10">
    <source>
        <dbReference type="EMBL" id="AXR07499.1"/>
    </source>
</evidence>
<dbReference type="KEGG" id="salm:D0Y50_14740"/>
<reference evidence="10 11" key="1">
    <citation type="submission" date="2018-08" db="EMBL/GenBank/DDBJ databases">
        <title>Salinimonas sediminis sp. nov., a piezophilic bacterium isolated from a deep-sea sediment sample from the New Britain Trench.</title>
        <authorList>
            <person name="Cao J."/>
        </authorList>
    </citation>
    <scope>NUCLEOTIDE SEQUENCE [LARGE SCALE GENOMIC DNA]</scope>
    <source>
        <strain evidence="10 11">N102</strain>
    </source>
</reference>
<keyword evidence="7 8" id="KW-0131">Cell cycle</keyword>
<keyword evidence="3 8" id="KW-0132">Cell division</keyword>
<comment type="similarity">
    <text evidence="8">Belongs to the FtsL family.</text>
</comment>
<accession>A0A346NPP2</accession>
<keyword evidence="4 8" id="KW-0812">Transmembrane</keyword>
<dbReference type="PANTHER" id="PTHR37479">
    <property type="entry name" value="CELL DIVISION PROTEIN FTSL"/>
    <property type="match status" value="1"/>
</dbReference>
<comment type="subunit">
    <text evidence="8">Part of a complex composed of FtsB, FtsL and FtsQ.</text>
</comment>
<dbReference type="GO" id="GO:0005886">
    <property type="term" value="C:plasma membrane"/>
    <property type="evidence" value="ECO:0007669"/>
    <property type="project" value="UniProtKB-SubCell"/>
</dbReference>
<dbReference type="EMBL" id="CP031769">
    <property type="protein sequence ID" value="AXR07499.1"/>
    <property type="molecule type" value="Genomic_DNA"/>
</dbReference>
<evidence type="ECO:0000256" key="1">
    <source>
        <dbReference type="ARBA" id="ARBA00004401"/>
    </source>
</evidence>
<dbReference type="Pfam" id="PF04999">
    <property type="entry name" value="FtsL"/>
    <property type="match status" value="1"/>
</dbReference>
<dbReference type="Proteomes" id="UP000262073">
    <property type="component" value="Chromosome"/>
</dbReference>
<evidence type="ECO:0000256" key="2">
    <source>
        <dbReference type="ARBA" id="ARBA00022475"/>
    </source>
</evidence>
<keyword evidence="5 8" id="KW-1133">Transmembrane helix</keyword>
<name>A0A346NPP2_9ALTE</name>
<evidence type="ECO:0000256" key="8">
    <source>
        <dbReference type="HAMAP-Rule" id="MF_00910"/>
    </source>
</evidence>
<evidence type="ECO:0000256" key="4">
    <source>
        <dbReference type="ARBA" id="ARBA00022692"/>
    </source>
</evidence>
<evidence type="ECO:0000256" key="6">
    <source>
        <dbReference type="ARBA" id="ARBA00023136"/>
    </source>
</evidence>
<sequence length="113" mass="13079">MTARASSNNQSATNFNLLGILAHDLTRNKLRVLLYLTVIVAGFSVILASHYNRQQNIRLESLMQQRDELDVQWRNLVLEQRALTEHNRIEAMVEKQLDMHRPSADQEVVVKIK</sequence>
<organism evidence="10 11">
    <name type="scientific">Salinimonas sediminis</name>
    <dbReference type="NCBI Taxonomy" id="2303538"/>
    <lineage>
        <taxon>Bacteria</taxon>
        <taxon>Pseudomonadati</taxon>
        <taxon>Pseudomonadota</taxon>
        <taxon>Gammaproteobacteria</taxon>
        <taxon>Alteromonadales</taxon>
        <taxon>Alteromonadaceae</taxon>
        <taxon>Alteromonas/Salinimonas group</taxon>
        <taxon>Salinimonas</taxon>
    </lineage>
</organism>
<dbReference type="OrthoDB" id="6196803at2"/>
<dbReference type="GO" id="GO:0032153">
    <property type="term" value="C:cell division site"/>
    <property type="evidence" value="ECO:0007669"/>
    <property type="project" value="UniProtKB-UniRule"/>
</dbReference>
<evidence type="ECO:0000256" key="7">
    <source>
        <dbReference type="ARBA" id="ARBA00023306"/>
    </source>
</evidence>
<dbReference type="GO" id="GO:0043093">
    <property type="term" value="P:FtsZ-dependent cytokinesis"/>
    <property type="evidence" value="ECO:0007669"/>
    <property type="project" value="UniProtKB-UniRule"/>
</dbReference>
<evidence type="ECO:0000313" key="11">
    <source>
        <dbReference type="Proteomes" id="UP000262073"/>
    </source>
</evidence>
<keyword evidence="11" id="KW-1185">Reference proteome</keyword>
<dbReference type="HAMAP" id="MF_00910">
    <property type="entry name" value="FtsL"/>
    <property type="match status" value="1"/>
</dbReference>
<keyword evidence="6 8" id="KW-0472">Membrane</keyword>
<keyword evidence="2 8" id="KW-1003">Cell membrane</keyword>
<dbReference type="PANTHER" id="PTHR37479:SF1">
    <property type="entry name" value="CELL DIVISION PROTEIN FTSL"/>
    <property type="match status" value="1"/>
</dbReference>
<evidence type="ECO:0000256" key="3">
    <source>
        <dbReference type="ARBA" id="ARBA00022618"/>
    </source>
</evidence>
<gene>
    <name evidence="8 10" type="primary">ftsL</name>
    <name evidence="10" type="ORF">D0Y50_14740</name>
</gene>
<dbReference type="NCBIfam" id="TIGR02209">
    <property type="entry name" value="ftsL_broad"/>
    <property type="match status" value="1"/>
</dbReference>
<protein>
    <recommendedName>
        <fullName evidence="8 9">Cell division protein FtsL</fullName>
    </recommendedName>
</protein>